<evidence type="ECO:0000313" key="1">
    <source>
        <dbReference type="EMBL" id="CAJ1951727.1"/>
    </source>
</evidence>
<reference evidence="1" key="1">
    <citation type="submission" date="2023-10" db="EMBL/GenBank/DDBJ databases">
        <authorList>
            <person name="Domelevo Entfellner J.-B."/>
        </authorList>
    </citation>
    <scope>NUCLEOTIDE SEQUENCE</scope>
</reference>
<dbReference type="Proteomes" id="UP001189624">
    <property type="component" value="Chromosome 4"/>
</dbReference>
<dbReference type="EMBL" id="OY731401">
    <property type="protein sequence ID" value="CAJ1951727.1"/>
    <property type="molecule type" value="Genomic_DNA"/>
</dbReference>
<gene>
    <name evidence="1" type="ORF">AYBTSS11_LOCUS14928</name>
</gene>
<name>A0AA86VK21_9FABA</name>
<evidence type="ECO:0000313" key="2">
    <source>
        <dbReference type="Proteomes" id="UP001189624"/>
    </source>
</evidence>
<dbReference type="Gramene" id="rna-AYBTSS11_LOCUS14928">
    <property type="protein sequence ID" value="CAJ1951727.1"/>
    <property type="gene ID" value="gene-AYBTSS11_LOCUS14928"/>
</dbReference>
<keyword evidence="2" id="KW-1185">Reference proteome</keyword>
<protein>
    <submittedName>
        <fullName evidence="1">Uncharacterized protein</fullName>
    </submittedName>
</protein>
<organism evidence="1 2">
    <name type="scientific">Sphenostylis stenocarpa</name>
    <dbReference type="NCBI Taxonomy" id="92480"/>
    <lineage>
        <taxon>Eukaryota</taxon>
        <taxon>Viridiplantae</taxon>
        <taxon>Streptophyta</taxon>
        <taxon>Embryophyta</taxon>
        <taxon>Tracheophyta</taxon>
        <taxon>Spermatophyta</taxon>
        <taxon>Magnoliopsida</taxon>
        <taxon>eudicotyledons</taxon>
        <taxon>Gunneridae</taxon>
        <taxon>Pentapetalae</taxon>
        <taxon>rosids</taxon>
        <taxon>fabids</taxon>
        <taxon>Fabales</taxon>
        <taxon>Fabaceae</taxon>
        <taxon>Papilionoideae</taxon>
        <taxon>50 kb inversion clade</taxon>
        <taxon>NPAAA clade</taxon>
        <taxon>indigoferoid/millettioid clade</taxon>
        <taxon>Phaseoleae</taxon>
        <taxon>Sphenostylis</taxon>
    </lineage>
</organism>
<proteinExistence type="predicted"/>
<sequence length="123" mass="14324">MFMLKFRIEILKCEEGRKKKGGIAENAYIIINGLIDVPRIRKGIRKGEEDRELYTKKNIRDQNFPPKTMTKQFKVEVVFDFTEGRTGGVTLVNERRIPLSLDDNLESFPYMKVDKTLLREKGA</sequence>
<accession>A0AA86VK21</accession>
<dbReference type="AlphaFoldDB" id="A0AA86VK21"/>